<reference evidence="3" key="2">
    <citation type="submission" date="2022-03" db="EMBL/GenBank/DDBJ databases">
        <title>Draft title - Genomic analysis of global carrot germplasm unveils the trajectory of domestication and the origin of high carotenoid orange carrot.</title>
        <authorList>
            <person name="Iorizzo M."/>
            <person name="Ellison S."/>
            <person name="Senalik D."/>
            <person name="Macko-Podgorni A."/>
            <person name="Grzebelus D."/>
            <person name="Bostan H."/>
            <person name="Rolling W."/>
            <person name="Curaba J."/>
            <person name="Simon P."/>
        </authorList>
    </citation>
    <scope>NUCLEOTIDE SEQUENCE</scope>
    <source>
        <tissue evidence="3">Leaf</tissue>
    </source>
</reference>
<evidence type="ECO:0000313" key="4">
    <source>
        <dbReference type="Proteomes" id="UP000077755"/>
    </source>
</evidence>
<evidence type="ECO:0000313" key="3">
    <source>
        <dbReference type="EMBL" id="WOG95963.1"/>
    </source>
</evidence>
<organism evidence="3 4">
    <name type="scientific">Daucus carota subsp. sativus</name>
    <name type="common">Carrot</name>
    <dbReference type="NCBI Taxonomy" id="79200"/>
    <lineage>
        <taxon>Eukaryota</taxon>
        <taxon>Viridiplantae</taxon>
        <taxon>Streptophyta</taxon>
        <taxon>Embryophyta</taxon>
        <taxon>Tracheophyta</taxon>
        <taxon>Spermatophyta</taxon>
        <taxon>Magnoliopsida</taxon>
        <taxon>eudicotyledons</taxon>
        <taxon>Gunneridae</taxon>
        <taxon>Pentapetalae</taxon>
        <taxon>asterids</taxon>
        <taxon>campanulids</taxon>
        <taxon>Apiales</taxon>
        <taxon>Apiaceae</taxon>
        <taxon>Apioideae</taxon>
        <taxon>Scandiceae</taxon>
        <taxon>Daucinae</taxon>
        <taxon>Daucus</taxon>
        <taxon>Daucus sect. Daucus</taxon>
    </lineage>
</organism>
<comment type="pathway">
    <text evidence="1">Protein modification; protein ubiquitination.</text>
</comment>
<accession>A0AAF0WWH8</accession>
<dbReference type="Proteomes" id="UP000077755">
    <property type="component" value="Chromosome 4"/>
</dbReference>
<dbReference type="InterPro" id="IPR016897">
    <property type="entry name" value="SKP1"/>
</dbReference>
<protein>
    <submittedName>
        <fullName evidence="3">Uncharacterized protein</fullName>
    </submittedName>
</protein>
<dbReference type="InterPro" id="IPR036296">
    <property type="entry name" value="SKP1-like_dim_sf"/>
</dbReference>
<sequence length="373" mass="41201">MAKPGRLLIANSRSHQSLNVLAVDGWQLKATSQAAKCTVWLQSAEGDMIELESDLCWLSPVLSHLLNCGVGFSRSNPICLPPKVAAEGMKLFKDYFQFINESNRSAEECDLFVYEFVKKDTPTLLKLGHAANYLQLEGAVDTICDALAQNIGKNSGDVKKDFIKYFEKCAKGQVLQPQENLNCDSRIRNSNKLLGKQKKDIKDLENVKKAEGKDEAHRHEERSVDDLISFINGGDGDTKGIGTLKRKKKKNGKKGKDKFKNSSDSVIPSSVASATKNVTNNGEEDIHASSFANHSGTTTDSLNMLSTQIESFNVEGDTGDDREVDAFKRRLTSIVCPKKRLVLTDGIKALIRTRLLCLMKSNLSMSTSHENDL</sequence>
<evidence type="ECO:0000256" key="2">
    <source>
        <dbReference type="SAM" id="MobiDB-lite"/>
    </source>
</evidence>
<feature type="region of interest" description="Disordered" evidence="2">
    <location>
        <begin position="239"/>
        <end position="268"/>
    </location>
</feature>
<feature type="compositionally biased region" description="Basic residues" evidence="2">
    <location>
        <begin position="244"/>
        <end position="257"/>
    </location>
</feature>
<dbReference type="GO" id="GO:0006511">
    <property type="term" value="P:ubiquitin-dependent protein catabolic process"/>
    <property type="evidence" value="ECO:0007669"/>
    <property type="project" value="InterPro"/>
</dbReference>
<name>A0AAF0WWH8_DAUCS</name>
<evidence type="ECO:0000256" key="1">
    <source>
        <dbReference type="ARBA" id="ARBA00004906"/>
    </source>
</evidence>
<dbReference type="EMBL" id="CP093346">
    <property type="protein sequence ID" value="WOG95963.1"/>
    <property type="molecule type" value="Genomic_DNA"/>
</dbReference>
<dbReference type="KEGG" id="dcr:108217117"/>
<proteinExistence type="predicted"/>
<gene>
    <name evidence="3" type="ORF">DCAR_0415293</name>
</gene>
<reference evidence="3" key="1">
    <citation type="journal article" date="2016" name="Nat. Genet.">
        <title>A high-quality carrot genome assembly provides new insights into carotenoid accumulation and asterid genome evolution.</title>
        <authorList>
            <person name="Iorizzo M."/>
            <person name="Ellison S."/>
            <person name="Senalik D."/>
            <person name="Zeng P."/>
            <person name="Satapoomin P."/>
            <person name="Huang J."/>
            <person name="Bowman M."/>
            <person name="Iovene M."/>
            <person name="Sanseverino W."/>
            <person name="Cavagnaro P."/>
            <person name="Yildiz M."/>
            <person name="Macko-Podgorni A."/>
            <person name="Moranska E."/>
            <person name="Grzebelus E."/>
            <person name="Grzebelus D."/>
            <person name="Ashrafi H."/>
            <person name="Zheng Z."/>
            <person name="Cheng S."/>
            <person name="Spooner D."/>
            <person name="Van Deynze A."/>
            <person name="Simon P."/>
        </authorList>
    </citation>
    <scope>NUCLEOTIDE SEQUENCE</scope>
    <source>
        <tissue evidence="3">Leaf</tissue>
    </source>
</reference>
<dbReference type="SUPFAM" id="SSF81382">
    <property type="entry name" value="Skp1 dimerisation domain-like"/>
    <property type="match status" value="1"/>
</dbReference>
<dbReference type="Gene3D" id="3.30.710.10">
    <property type="entry name" value="Potassium Channel Kv1.1, Chain A"/>
    <property type="match status" value="1"/>
</dbReference>
<keyword evidence="4" id="KW-1185">Reference proteome</keyword>
<dbReference type="AlphaFoldDB" id="A0AAF0WWH8"/>
<dbReference type="InterPro" id="IPR011333">
    <property type="entry name" value="SKP1/BTB/POZ_sf"/>
</dbReference>
<dbReference type="PANTHER" id="PTHR11165">
    <property type="entry name" value="SKP1"/>
    <property type="match status" value="1"/>
</dbReference>